<dbReference type="RefSeq" id="WP_088028813.1">
    <property type="nucleotide sequence ID" value="NZ_FWZD01000056.1"/>
</dbReference>
<reference evidence="2" key="1">
    <citation type="submission" date="2017-04" db="EMBL/GenBank/DDBJ databases">
        <authorList>
            <person name="Criscuolo A."/>
        </authorList>
    </citation>
    <scope>NUCLEOTIDE SEQUENCE [LARGE SCALE GENOMIC DNA]</scope>
</reference>
<proteinExistence type="predicted"/>
<evidence type="ECO:0000313" key="1">
    <source>
        <dbReference type="EMBL" id="SME16924.1"/>
    </source>
</evidence>
<protein>
    <recommendedName>
        <fullName evidence="3">Group-specific protein</fullName>
    </recommendedName>
</protein>
<gene>
    <name evidence="1" type="ORF">BACERE00185_03145</name>
</gene>
<accession>A0A1Y5ZWR0</accession>
<sequence length="200" mass="21928">MHQFSYINSKDNKELYSTHNVIPQLYSQPQIPEFGGINVLEIPEGWSCRVYPVALGSTADHVGFNFPKPPVSSFHYTGMMPQANWDPLAGYAGFTSPKQPFHHAAMFPHGHFSTLPPSANPFIFNVNGQSMNWNTFGNHTGWGEQGNFMGWGGPWAPTGWGNNGANGQPGMLGNLLTMGKNTMNGIGMINSLIGMGKFFF</sequence>
<dbReference type="EMBL" id="FWZD01000056">
    <property type="protein sequence ID" value="SME16924.1"/>
    <property type="molecule type" value="Genomic_DNA"/>
</dbReference>
<evidence type="ECO:0000313" key="2">
    <source>
        <dbReference type="Proteomes" id="UP000194439"/>
    </source>
</evidence>
<name>A0A1Y5ZWR0_9BACI</name>
<evidence type="ECO:0008006" key="3">
    <source>
        <dbReference type="Google" id="ProtNLM"/>
    </source>
</evidence>
<dbReference type="AlphaFoldDB" id="A0A1Y5ZWR0"/>
<organism evidence="1 2">
    <name type="scientific">Bacillus mobilis</name>
    <dbReference type="NCBI Taxonomy" id="2026190"/>
    <lineage>
        <taxon>Bacteria</taxon>
        <taxon>Bacillati</taxon>
        <taxon>Bacillota</taxon>
        <taxon>Bacilli</taxon>
        <taxon>Bacillales</taxon>
        <taxon>Bacillaceae</taxon>
        <taxon>Bacillus</taxon>
        <taxon>Bacillus cereus group</taxon>
    </lineage>
</organism>
<dbReference type="Proteomes" id="UP000194439">
    <property type="component" value="Unassembled WGS sequence"/>
</dbReference>